<dbReference type="EMBL" id="BAAAQQ010000014">
    <property type="protein sequence ID" value="GAA2134627.1"/>
    <property type="molecule type" value="Genomic_DNA"/>
</dbReference>
<gene>
    <name evidence="1" type="ORF">GCM10009843_41290</name>
</gene>
<organism evidence="1 2">
    <name type="scientific">Nocardioides bigeumensis</name>
    <dbReference type="NCBI Taxonomy" id="433657"/>
    <lineage>
        <taxon>Bacteria</taxon>
        <taxon>Bacillati</taxon>
        <taxon>Actinomycetota</taxon>
        <taxon>Actinomycetes</taxon>
        <taxon>Propionibacteriales</taxon>
        <taxon>Nocardioidaceae</taxon>
        <taxon>Nocardioides</taxon>
    </lineage>
</organism>
<keyword evidence="2" id="KW-1185">Reference proteome</keyword>
<sequence>MPHKDQDLEVRADGVGRRGEVGRRAFVRAGVIGAAMGSAALMSADRAAGAATMARRVATAKPRGVGMVQAGPELALPPGFSYHTFGAFGSAMTDGFITPPIHDGMACFDMGNGRWRIVRNHELGEGNDIPAGTVIGDPKTAYDRKAPGGTVTLEIDAKTGHLIADWVSLNGTDTNCAGIKTPWGTWMTCEETVVGPSSGYKKPHGYVFEVDPRNNEAVLTRPYKKLGRMLHEAGAIDPRNGVVYMTEDEGPDGFYRFVPEKQRRYRGEGVLQMLRVRGEKGYNTITGQTVGKVLSCDWVDIDDPNPRDAEENASAVFRQGRAKGGAKFLGGEGCTWRGDGVVFGSSEGGEAGLGQIWQYTPKTNIGKPGEHGELVLLFESQHRGQMDGPDNMCTSPGGAIVIAEDGNVKSNFVRALLANGTTINVAENLVAVQQHYIEASGKLYDPTVPDDGASAGDGVGFSEFAGPCFSPDGKWLFVNIQVPGITCAITGPWASIGL</sequence>
<dbReference type="PANTHER" id="PTHR35399">
    <property type="entry name" value="SLR8030 PROTEIN"/>
    <property type="match status" value="1"/>
</dbReference>
<dbReference type="RefSeq" id="WP_344305757.1">
    <property type="nucleotide sequence ID" value="NZ_BAAAQQ010000014.1"/>
</dbReference>
<dbReference type="Pfam" id="PF05787">
    <property type="entry name" value="PhoX"/>
    <property type="match status" value="2"/>
</dbReference>
<dbReference type="InterPro" id="IPR008557">
    <property type="entry name" value="PhoX"/>
</dbReference>
<dbReference type="InterPro" id="IPR006311">
    <property type="entry name" value="TAT_signal"/>
</dbReference>
<reference evidence="2" key="1">
    <citation type="journal article" date="2019" name="Int. J. Syst. Evol. Microbiol.">
        <title>The Global Catalogue of Microorganisms (GCM) 10K type strain sequencing project: providing services to taxonomists for standard genome sequencing and annotation.</title>
        <authorList>
            <consortium name="The Broad Institute Genomics Platform"/>
            <consortium name="The Broad Institute Genome Sequencing Center for Infectious Disease"/>
            <person name="Wu L."/>
            <person name="Ma J."/>
        </authorList>
    </citation>
    <scope>NUCLEOTIDE SEQUENCE [LARGE SCALE GENOMIC DNA]</scope>
    <source>
        <strain evidence="2">JCM 16021</strain>
    </source>
</reference>
<protein>
    <submittedName>
        <fullName evidence="1">DUF839 domain-containing protein</fullName>
    </submittedName>
</protein>
<evidence type="ECO:0000313" key="2">
    <source>
        <dbReference type="Proteomes" id="UP001500575"/>
    </source>
</evidence>
<dbReference type="Proteomes" id="UP001500575">
    <property type="component" value="Unassembled WGS sequence"/>
</dbReference>
<evidence type="ECO:0000313" key="1">
    <source>
        <dbReference type="EMBL" id="GAA2134627.1"/>
    </source>
</evidence>
<accession>A0ABP5KMI7</accession>
<name>A0ABP5KMI7_9ACTN</name>
<proteinExistence type="predicted"/>
<dbReference type="PANTHER" id="PTHR35399:SF4">
    <property type="entry name" value="MEMBRANE PROTEIN"/>
    <property type="match status" value="1"/>
</dbReference>
<dbReference type="SUPFAM" id="SSF63829">
    <property type="entry name" value="Calcium-dependent phosphotriesterase"/>
    <property type="match status" value="1"/>
</dbReference>
<comment type="caution">
    <text evidence="1">The sequence shown here is derived from an EMBL/GenBank/DDBJ whole genome shotgun (WGS) entry which is preliminary data.</text>
</comment>
<dbReference type="PROSITE" id="PS51318">
    <property type="entry name" value="TAT"/>
    <property type="match status" value="1"/>
</dbReference>